<dbReference type="PROSITE" id="PS51257">
    <property type="entry name" value="PROKAR_LIPOPROTEIN"/>
    <property type="match status" value="1"/>
</dbReference>
<dbReference type="STRING" id="1121455.SAMN02745728_02100"/>
<dbReference type="InterPro" id="IPR023346">
    <property type="entry name" value="Lysozyme-like_dom_sf"/>
</dbReference>
<dbReference type="Gene3D" id="1.10.8.350">
    <property type="entry name" value="Bacterial muramidase"/>
    <property type="match status" value="1"/>
</dbReference>
<keyword evidence="5" id="KW-1185">Reference proteome</keyword>
<feature type="signal peptide" evidence="2">
    <location>
        <begin position="1"/>
        <end position="28"/>
    </location>
</feature>
<dbReference type="InterPro" id="IPR043426">
    <property type="entry name" value="MltB-like"/>
</dbReference>
<evidence type="ECO:0000256" key="1">
    <source>
        <dbReference type="SAM" id="MobiDB-lite"/>
    </source>
</evidence>
<evidence type="ECO:0000313" key="4">
    <source>
        <dbReference type="EMBL" id="SHN70778.1"/>
    </source>
</evidence>
<dbReference type="InterPro" id="IPR031304">
    <property type="entry name" value="SLT_2"/>
</dbReference>
<feature type="compositionally biased region" description="Basic residues" evidence="1">
    <location>
        <begin position="377"/>
        <end position="392"/>
    </location>
</feature>
<protein>
    <submittedName>
        <fullName evidence="4">Transglycosylase SLT domain-containing protein</fullName>
    </submittedName>
</protein>
<dbReference type="RefSeq" id="WP_072697775.1">
    <property type="nucleotide sequence ID" value="NZ_FRDI01000013.1"/>
</dbReference>
<gene>
    <name evidence="4" type="ORF">SAMN02745728_02100</name>
</gene>
<accession>A0A1M7TJI4</accession>
<dbReference type="PANTHER" id="PTHR30163:SF8">
    <property type="entry name" value="LYTIC MUREIN TRANSGLYCOSYLASE"/>
    <property type="match status" value="1"/>
</dbReference>
<evidence type="ECO:0000313" key="5">
    <source>
        <dbReference type="Proteomes" id="UP000186469"/>
    </source>
</evidence>
<dbReference type="GO" id="GO:0009253">
    <property type="term" value="P:peptidoglycan catabolic process"/>
    <property type="evidence" value="ECO:0007669"/>
    <property type="project" value="TreeGrafter"/>
</dbReference>
<dbReference type="AlphaFoldDB" id="A0A1M7TJI4"/>
<evidence type="ECO:0000259" key="3">
    <source>
        <dbReference type="Pfam" id="PF13406"/>
    </source>
</evidence>
<dbReference type="PANTHER" id="PTHR30163">
    <property type="entry name" value="MEMBRANE-BOUND LYTIC MUREIN TRANSGLYCOSYLASE B"/>
    <property type="match status" value="1"/>
</dbReference>
<dbReference type="Proteomes" id="UP000186469">
    <property type="component" value="Unassembled WGS sequence"/>
</dbReference>
<sequence length="401" mass="45602">MYSHKKLKILFCFLVLPFLFSCQSKSHAGSTLDVKTVNNQQNATQQADSASINTNSTNTNSTLKVEKPLNKKLFDKSYVSNIKLEDNYWKNLHAKLAEDNLISPEIDKLFCSLPAYENKAMATKVKELYRIKFTKRTPQANKTPKMTIYPNIVTPENMLKAQTYLEEHKEYFKKSEDEFGVPKEVAVGLLFLETRLGTYLGTDNAVWSLASMASSQDIADVEDTLTALNAKEDQKAWLETKVKEKSAWAYNEFKALVVHCIENDIDSTQITGSVYGAIGFCQFMPSNLKRYAVDGDDDGKVNLFTHPDAIRSLSNFLYKHGWRKEKSRAENHKVLMRYNNSKKYANTILAVADYLNPSLVEEKDKIIVDTSKKVKSSKKSKKQIKQAKKTNNKQKLTANKL</sequence>
<dbReference type="OrthoDB" id="9772911at2"/>
<feature type="region of interest" description="Disordered" evidence="1">
    <location>
        <begin position="377"/>
        <end position="401"/>
    </location>
</feature>
<proteinExistence type="predicted"/>
<feature type="domain" description="Transglycosylase SLT" evidence="3">
    <location>
        <begin position="89"/>
        <end position="326"/>
    </location>
</feature>
<name>A0A1M7TJI4_9BACT</name>
<keyword evidence="2" id="KW-0732">Signal</keyword>
<dbReference type="GO" id="GO:0008933">
    <property type="term" value="F:peptidoglycan lytic transglycosylase activity"/>
    <property type="evidence" value="ECO:0007669"/>
    <property type="project" value="TreeGrafter"/>
</dbReference>
<dbReference type="Pfam" id="PF13406">
    <property type="entry name" value="SLT_2"/>
    <property type="match status" value="1"/>
</dbReference>
<dbReference type="SUPFAM" id="SSF53955">
    <property type="entry name" value="Lysozyme-like"/>
    <property type="match status" value="1"/>
</dbReference>
<feature type="chain" id="PRO_5012952327" evidence="2">
    <location>
        <begin position="29"/>
        <end position="401"/>
    </location>
</feature>
<dbReference type="EMBL" id="FRDI01000013">
    <property type="protein sequence ID" value="SHN70778.1"/>
    <property type="molecule type" value="Genomic_DNA"/>
</dbReference>
<organism evidence="4 5">
    <name type="scientific">Desulfovibrio litoralis DSM 11393</name>
    <dbReference type="NCBI Taxonomy" id="1121455"/>
    <lineage>
        <taxon>Bacteria</taxon>
        <taxon>Pseudomonadati</taxon>
        <taxon>Thermodesulfobacteriota</taxon>
        <taxon>Desulfovibrionia</taxon>
        <taxon>Desulfovibrionales</taxon>
        <taxon>Desulfovibrionaceae</taxon>
        <taxon>Desulfovibrio</taxon>
    </lineage>
</organism>
<reference evidence="4 5" key="1">
    <citation type="submission" date="2016-12" db="EMBL/GenBank/DDBJ databases">
        <authorList>
            <person name="Song W.-J."/>
            <person name="Kurnit D.M."/>
        </authorList>
    </citation>
    <scope>NUCLEOTIDE SEQUENCE [LARGE SCALE GENOMIC DNA]</scope>
    <source>
        <strain evidence="4 5">DSM 11393</strain>
    </source>
</reference>
<dbReference type="CDD" id="cd13399">
    <property type="entry name" value="Slt35-like"/>
    <property type="match status" value="1"/>
</dbReference>
<evidence type="ECO:0000256" key="2">
    <source>
        <dbReference type="SAM" id="SignalP"/>
    </source>
</evidence>